<evidence type="ECO:0000313" key="3">
    <source>
        <dbReference type="EMBL" id="CAB3408129.1"/>
    </source>
</evidence>
<evidence type="ECO:0000256" key="1">
    <source>
        <dbReference type="SAM" id="MobiDB-lite"/>
    </source>
</evidence>
<keyword evidence="2" id="KW-0732">Signal</keyword>
<name>A0A8S1F3C2_9PELO</name>
<organism evidence="3 4">
    <name type="scientific">Caenorhabditis bovis</name>
    <dbReference type="NCBI Taxonomy" id="2654633"/>
    <lineage>
        <taxon>Eukaryota</taxon>
        <taxon>Metazoa</taxon>
        <taxon>Ecdysozoa</taxon>
        <taxon>Nematoda</taxon>
        <taxon>Chromadorea</taxon>
        <taxon>Rhabditida</taxon>
        <taxon>Rhabditina</taxon>
        <taxon>Rhabditomorpha</taxon>
        <taxon>Rhabditoidea</taxon>
        <taxon>Rhabditidae</taxon>
        <taxon>Peloderinae</taxon>
        <taxon>Caenorhabditis</taxon>
    </lineage>
</organism>
<evidence type="ECO:0000313" key="4">
    <source>
        <dbReference type="Proteomes" id="UP000494206"/>
    </source>
</evidence>
<feature type="region of interest" description="Disordered" evidence="1">
    <location>
        <begin position="94"/>
        <end position="127"/>
    </location>
</feature>
<reference evidence="3 4" key="1">
    <citation type="submission" date="2020-04" db="EMBL/GenBank/DDBJ databases">
        <authorList>
            <person name="Laetsch R D."/>
            <person name="Stevens L."/>
            <person name="Kumar S."/>
            <person name="Blaxter L. M."/>
        </authorList>
    </citation>
    <scope>NUCLEOTIDE SEQUENCE [LARGE SCALE GENOMIC DNA]</scope>
</reference>
<feature type="compositionally biased region" description="Polar residues" evidence="1">
    <location>
        <begin position="117"/>
        <end position="127"/>
    </location>
</feature>
<evidence type="ECO:0008006" key="5">
    <source>
        <dbReference type="Google" id="ProtNLM"/>
    </source>
</evidence>
<dbReference type="Proteomes" id="UP000494206">
    <property type="component" value="Unassembled WGS sequence"/>
</dbReference>
<comment type="caution">
    <text evidence="3">The sequence shown here is derived from an EMBL/GenBank/DDBJ whole genome shotgun (WGS) entry which is preliminary data.</text>
</comment>
<dbReference type="EMBL" id="CADEPM010000006">
    <property type="protein sequence ID" value="CAB3408129.1"/>
    <property type="molecule type" value="Genomic_DNA"/>
</dbReference>
<dbReference type="AlphaFoldDB" id="A0A8S1F3C2"/>
<evidence type="ECO:0000256" key="2">
    <source>
        <dbReference type="SAM" id="SignalP"/>
    </source>
</evidence>
<keyword evidence="4" id="KW-1185">Reference proteome</keyword>
<protein>
    <recommendedName>
        <fullName evidence="5">Saposin B-type domain-containing protein</fullName>
    </recommendedName>
</protein>
<feature type="signal peptide" evidence="2">
    <location>
        <begin position="1"/>
        <end position="19"/>
    </location>
</feature>
<sequence>MCSMLTIGLLLFIAVPAYGFKQHCRETLNKGRENVETVAEHLAAKEFERIAAVLAKSKLIMREFSHESISHSSTFQDLIRVRDGQQPCPQPNATMFTDSTVPQPTTKHITTPKPTQAQTTDGASTSGFRPPTVYAATHEEDPFAQHMANLHHYMSREDEVCNNELKDINSITEDQLYGFFSTLAAAHPGPFCSLCHRFTEEIQFRLFKPVQLLTTDDEFHFNDLLFSHVPAARDICSAIAPGCHEDYISKVANLTESVVCLECTACMSITNVIQHKFLLQPKVIESAVTFLRGNLFHNLCAELCITFQNQNQTVDLFPNGFSYEGCLNVMEKKFRQIIKVATVILRPERLCSLELQWCELNEQPNIIHCLREMCFEYFKDTPQTRWFCSQIPDRPEQADQFLNIRQTKVYKDKKDYHNKFQNRNLHDEL</sequence>
<gene>
    <name evidence="3" type="ORF">CBOVIS_LOCUS9949</name>
</gene>
<proteinExistence type="predicted"/>
<dbReference type="OrthoDB" id="5797053at2759"/>
<accession>A0A8S1F3C2</accession>
<feature type="compositionally biased region" description="Low complexity" evidence="1">
    <location>
        <begin position="102"/>
        <end position="116"/>
    </location>
</feature>
<feature type="chain" id="PRO_5035900859" description="Saposin B-type domain-containing protein" evidence="2">
    <location>
        <begin position="20"/>
        <end position="429"/>
    </location>
</feature>